<name>A0A1M5EBC4_9BACI</name>
<dbReference type="Pfam" id="PF04122">
    <property type="entry name" value="CW_binding_2"/>
    <property type="match status" value="3"/>
</dbReference>
<protein>
    <submittedName>
        <fullName evidence="2">Putative cell wall-binding protein</fullName>
    </submittedName>
</protein>
<organism evidence="2 3">
    <name type="scientific">Ornithinibacillus halophilus</name>
    <dbReference type="NCBI Taxonomy" id="930117"/>
    <lineage>
        <taxon>Bacteria</taxon>
        <taxon>Bacillati</taxon>
        <taxon>Bacillota</taxon>
        <taxon>Bacilli</taxon>
        <taxon>Bacillales</taxon>
        <taxon>Bacillaceae</taxon>
        <taxon>Ornithinibacillus</taxon>
    </lineage>
</organism>
<dbReference type="InterPro" id="IPR007253">
    <property type="entry name" value="Cell_wall-bd_2"/>
</dbReference>
<dbReference type="Pfam" id="PF01464">
    <property type="entry name" value="SLT"/>
    <property type="match status" value="1"/>
</dbReference>
<proteinExistence type="predicted"/>
<dbReference type="SUPFAM" id="SSF53955">
    <property type="entry name" value="Lysozyme-like"/>
    <property type="match status" value="1"/>
</dbReference>
<dbReference type="SMART" id="SM00287">
    <property type="entry name" value="SH3b"/>
    <property type="match status" value="1"/>
</dbReference>
<dbReference type="Proteomes" id="UP000183988">
    <property type="component" value="Unassembled WGS sequence"/>
</dbReference>
<dbReference type="OrthoDB" id="2690990at2"/>
<dbReference type="PANTHER" id="PTHR30032">
    <property type="entry name" value="N-ACETYLMURAMOYL-L-ALANINE AMIDASE-RELATED"/>
    <property type="match status" value="1"/>
</dbReference>
<accession>A0A1M5EBC4</accession>
<evidence type="ECO:0000259" key="1">
    <source>
        <dbReference type="PROSITE" id="PS51781"/>
    </source>
</evidence>
<dbReference type="PANTHER" id="PTHR30032:SF1">
    <property type="entry name" value="N-ACETYLMURAMOYL-L-ALANINE AMIDASE LYTC"/>
    <property type="match status" value="1"/>
</dbReference>
<dbReference type="EMBL" id="FQVW01000004">
    <property type="protein sequence ID" value="SHF76495.1"/>
    <property type="molecule type" value="Genomic_DNA"/>
</dbReference>
<dbReference type="PROSITE" id="PS51781">
    <property type="entry name" value="SH3B"/>
    <property type="match status" value="1"/>
</dbReference>
<dbReference type="InterPro" id="IPR051922">
    <property type="entry name" value="Bact_Sporulation_Assoc"/>
</dbReference>
<reference evidence="2 3" key="1">
    <citation type="submission" date="2016-11" db="EMBL/GenBank/DDBJ databases">
        <authorList>
            <person name="Jaros S."/>
            <person name="Januszkiewicz K."/>
            <person name="Wedrychowicz H."/>
        </authorList>
    </citation>
    <scope>NUCLEOTIDE SEQUENCE [LARGE SCALE GENOMIC DNA]</scope>
    <source>
        <strain evidence="2 3">IBRC-M 10683</strain>
    </source>
</reference>
<dbReference type="Pfam" id="PF08239">
    <property type="entry name" value="SH3_3"/>
    <property type="match status" value="1"/>
</dbReference>
<keyword evidence="3" id="KW-1185">Reference proteome</keyword>
<evidence type="ECO:0000313" key="2">
    <source>
        <dbReference type="EMBL" id="SHF76495.1"/>
    </source>
</evidence>
<dbReference type="STRING" id="930117.SAMN05216225_100446"/>
<dbReference type="Gene3D" id="1.10.530.10">
    <property type="match status" value="1"/>
</dbReference>
<dbReference type="AlphaFoldDB" id="A0A1M5EBC4"/>
<dbReference type="InterPro" id="IPR003646">
    <property type="entry name" value="SH3-like_bac-type"/>
</dbReference>
<dbReference type="Gene3D" id="3.40.50.12090">
    <property type="match status" value="3"/>
</dbReference>
<gene>
    <name evidence="2" type="ORF">SAMN05216225_100446</name>
</gene>
<evidence type="ECO:0000313" key="3">
    <source>
        <dbReference type="Proteomes" id="UP000183988"/>
    </source>
</evidence>
<sequence>MKMYKYAFSILILSMIVFLTPLTLFADETKHKLSDTKELIINNGVESSIKITESGKATFQKSLTLVKIADVQMIEVNNEKLVVVTYRHDGSSNALFFELLRLGDEEVKSLFTSETYDRGHLEINNHTIEVRYPIYENGAVKTDPTKLVLETFNLSETGVVETDTQLKDIEKPRFSLFKMASDNENLPYHEVNEMLTEEAIAANVSPEIVKAIAYQESGWQHYWETVPETVQNCSNYDGTNVKLGYDCIGIGIMQISDQIYMDEGPEKEEYIERLKTDIRFNIQEGIRILKEKWNYSKAGLIPEINDNDPMVIENWYFAIMAYNGLLPRNNPLEKPFSPNGAYQEEVLERIQDFTLLDIHPFPTHLLDPYEENGRLKFHTTNFQIDGPFNYSSQLLEEGDISYVTENGLHLRDAPGGNVIGSLNKGTKVTITGSFVGTNSRFNQYVWLPIETDSGQAGYVASSYLSPLQNYMKKYRLSGSRRYETSVSISNFGWHWDQPSTVVIGRGDLPIDALTGSVLASGLDSPLLLTQNNTLTDSVKKEITRLNPSKVYILGGSAAISPEVEDSLGQLVGESNVERISGTNRYETASIIGNQVSDITDDMDEVFVTTGDENSSDALAIAPYAGENNIPILLTKKNKLNQHVIDFIQENNISKVTIIGGTNAVSDAVLGELDSLVDSIERISGSTRYTTATEIVERYYDLNKISRIFFAQGMQIVDALSGSPLATKLNSPILLTKNNTIPAEMKKWLRDNVATKPNLYLLGGTSAVSNNVASQLIDILK</sequence>
<dbReference type="InterPro" id="IPR008258">
    <property type="entry name" value="Transglycosylase_SLT_dom_1"/>
</dbReference>
<dbReference type="InterPro" id="IPR023346">
    <property type="entry name" value="Lysozyme-like_dom_sf"/>
</dbReference>
<feature type="domain" description="SH3b" evidence="1">
    <location>
        <begin position="398"/>
        <end position="468"/>
    </location>
</feature>
<dbReference type="Gene3D" id="2.30.30.40">
    <property type="entry name" value="SH3 Domains"/>
    <property type="match status" value="1"/>
</dbReference>